<dbReference type="RefSeq" id="WP_114298672.1">
    <property type="nucleotide sequence ID" value="NZ_QPJT01000018.1"/>
</dbReference>
<evidence type="ECO:0000259" key="11">
    <source>
        <dbReference type="PROSITE" id="PS51176"/>
    </source>
</evidence>
<dbReference type="InterPro" id="IPR036291">
    <property type="entry name" value="NAD(P)-bd_dom_sf"/>
</dbReference>
<dbReference type="Gene3D" id="3.40.50.720">
    <property type="entry name" value="NAD(P)-binding Rossmann-like Domain"/>
    <property type="match status" value="1"/>
</dbReference>
<dbReference type="Gene3D" id="3.30.70.260">
    <property type="match status" value="1"/>
</dbReference>
<keyword evidence="14" id="KW-1185">Reference proteome</keyword>
<dbReference type="FunFam" id="1.10.3660.10:FF:000003">
    <property type="entry name" value="Prephenate dehydrogenase"/>
    <property type="match status" value="1"/>
</dbReference>
<dbReference type="InterPro" id="IPR002912">
    <property type="entry name" value="ACT_dom"/>
</dbReference>
<dbReference type="EC" id="1.3.1.12" evidence="3"/>
<keyword evidence="9" id="KW-0057">Aromatic amino acid biosynthesis</keyword>
<evidence type="ECO:0000256" key="7">
    <source>
        <dbReference type="ARBA" id="ARBA00023002"/>
    </source>
</evidence>
<dbReference type="Gene3D" id="1.10.3660.10">
    <property type="entry name" value="6-phosphogluconate dehydrogenase C-terminal like domain"/>
    <property type="match status" value="1"/>
</dbReference>
<dbReference type="GO" id="GO:0006571">
    <property type="term" value="P:tyrosine biosynthetic process"/>
    <property type="evidence" value="ECO:0007669"/>
    <property type="project" value="UniProtKB-UniPathway"/>
</dbReference>
<dbReference type="InterPro" id="IPR045865">
    <property type="entry name" value="ACT-like_dom_sf"/>
</dbReference>
<evidence type="ECO:0000256" key="5">
    <source>
        <dbReference type="ARBA" id="ARBA00022498"/>
    </source>
</evidence>
<dbReference type="Pfam" id="PF02153">
    <property type="entry name" value="PDH_N"/>
    <property type="match status" value="1"/>
</dbReference>
<evidence type="ECO:0000256" key="3">
    <source>
        <dbReference type="ARBA" id="ARBA00012068"/>
    </source>
</evidence>
<dbReference type="Proteomes" id="UP000253034">
    <property type="component" value="Unassembled WGS sequence"/>
</dbReference>
<dbReference type="SUPFAM" id="SSF48179">
    <property type="entry name" value="6-phosphogluconate dehydrogenase C-terminal domain-like"/>
    <property type="match status" value="1"/>
</dbReference>
<dbReference type="AlphaFoldDB" id="A0A369AW15"/>
<dbReference type="InterPro" id="IPR003099">
    <property type="entry name" value="Prephen_DH"/>
</dbReference>
<dbReference type="FunFam" id="3.40.50.720:FF:000208">
    <property type="entry name" value="Prephenate dehydrogenase"/>
    <property type="match status" value="1"/>
</dbReference>
<dbReference type="PANTHER" id="PTHR21363">
    <property type="entry name" value="PREPHENATE DEHYDROGENASE"/>
    <property type="match status" value="1"/>
</dbReference>
<comment type="catalytic activity">
    <reaction evidence="10">
        <text>prephenate + NAD(+) = 3-(4-hydroxyphenyl)pyruvate + CO2 + NADH</text>
        <dbReference type="Rhea" id="RHEA:13869"/>
        <dbReference type="ChEBI" id="CHEBI:16526"/>
        <dbReference type="ChEBI" id="CHEBI:29934"/>
        <dbReference type="ChEBI" id="CHEBI:36242"/>
        <dbReference type="ChEBI" id="CHEBI:57540"/>
        <dbReference type="ChEBI" id="CHEBI:57945"/>
        <dbReference type="EC" id="1.3.1.12"/>
    </reaction>
</comment>
<dbReference type="UniPathway" id="UPA00122">
    <property type="reaction ID" value="UER00961"/>
</dbReference>
<evidence type="ECO:0000313" key="13">
    <source>
        <dbReference type="EMBL" id="RCX13255.1"/>
    </source>
</evidence>
<dbReference type="InterPro" id="IPR050812">
    <property type="entry name" value="Preph/Arog_dehydrog"/>
</dbReference>
<keyword evidence="5" id="KW-0827">Tyrosine biosynthesis</keyword>
<dbReference type="EMBL" id="QPJT01000018">
    <property type="protein sequence ID" value="RCX13255.1"/>
    <property type="molecule type" value="Genomic_DNA"/>
</dbReference>
<keyword evidence="6" id="KW-0028">Amino-acid biosynthesis</keyword>
<evidence type="ECO:0000256" key="2">
    <source>
        <dbReference type="ARBA" id="ARBA00007964"/>
    </source>
</evidence>
<accession>A0A369AW15</accession>
<dbReference type="GO" id="GO:0070403">
    <property type="term" value="F:NAD+ binding"/>
    <property type="evidence" value="ECO:0007669"/>
    <property type="project" value="InterPro"/>
</dbReference>
<reference evidence="13 14" key="1">
    <citation type="submission" date="2018-07" db="EMBL/GenBank/DDBJ databases">
        <title>Genomic Encyclopedia of Type Strains, Phase IV (KMG-IV): sequencing the most valuable type-strain genomes for metagenomic binning, comparative biology and taxonomic classification.</title>
        <authorList>
            <person name="Goeker M."/>
        </authorList>
    </citation>
    <scope>NUCLEOTIDE SEQUENCE [LARGE SCALE GENOMIC DNA]</scope>
    <source>
        <strain evidence="13 14">DSM 27016</strain>
    </source>
</reference>
<evidence type="ECO:0000256" key="8">
    <source>
        <dbReference type="ARBA" id="ARBA00023027"/>
    </source>
</evidence>
<keyword evidence="8" id="KW-0520">NAD</keyword>
<name>A0A369AW15_9FIRM</name>
<evidence type="ECO:0000256" key="10">
    <source>
        <dbReference type="ARBA" id="ARBA00049260"/>
    </source>
</evidence>
<feature type="domain" description="ACT" evidence="12">
    <location>
        <begin position="307"/>
        <end position="377"/>
    </location>
</feature>
<gene>
    <name evidence="13" type="ORF">DFR58_11873</name>
</gene>
<dbReference type="SUPFAM" id="SSF55021">
    <property type="entry name" value="ACT-like"/>
    <property type="match status" value="1"/>
</dbReference>
<dbReference type="PANTHER" id="PTHR21363:SF0">
    <property type="entry name" value="PREPHENATE DEHYDROGENASE [NADP(+)]"/>
    <property type="match status" value="1"/>
</dbReference>
<dbReference type="GO" id="GO:0004665">
    <property type="term" value="F:prephenate dehydrogenase (NADP+) activity"/>
    <property type="evidence" value="ECO:0007669"/>
    <property type="project" value="InterPro"/>
</dbReference>
<comment type="similarity">
    <text evidence="2">Belongs to the prephenate/arogenate dehydrogenase family.</text>
</comment>
<dbReference type="InterPro" id="IPR046825">
    <property type="entry name" value="PDH_C"/>
</dbReference>
<keyword evidence="7" id="KW-0560">Oxidoreductase</keyword>
<dbReference type="InterPro" id="IPR046826">
    <property type="entry name" value="PDH_N"/>
</dbReference>
<evidence type="ECO:0000256" key="6">
    <source>
        <dbReference type="ARBA" id="ARBA00022605"/>
    </source>
</evidence>
<dbReference type="OrthoDB" id="9802008at2"/>
<evidence type="ECO:0000256" key="1">
    <source>
        <dbReference type="ARBA" id="ARBA00005067"/>
    </source>
</evidence>
<dbReference type="PROSITE" id="PS51671">
    <property type="entry name" value="ACT"/>
    <property type="match status" value="1"/>
</dbReference>
<proteinExistence type="inferred from homology"/>
<sequence>MANNSIFCGKKISIIGLGLIGGSLAKAFRRMGICDITGINRNMASVEQAISEGTISRGFNELNSYVYESDIIFICTPVKMAIEYLDIISEKVSRECIITDVGSTKAEIAEHIDSMPNPPAFIGGHPMAGTEKTGYAASFPHLFENAYYVLSPAKSTNDRCIGTMAELVKSIGAIPVLMDAKEHDRVTGTISHVPHVIASALVNMVKKYDSADCKMQMLAAGGFRDITRIASSSPEMWENIVSSNKEQIGKIIEQYIDILNSFKLSMDKGNRESVYGFFEDAKIYRDSFSSVKRIPSPADGLINPIFDIIVDVVDEPGIIGEIATILGSNKVNIKNINVSNNREFEQGCLKITLPDSKSVNISFDLLAEKGYKVYKSN</sequence>
<evidence type="ECO:0000313" key="14">
    <source>
        <dbReference type="Proteomes" id="UP000253034"/>
    </source>
</evidence>
<evidence type="ECO:0000259" key="12">
    <source>
        <dbReference type="PROSITE" id="PS51671"/>
    </source>
</evidence>
<protein>
    <recommendedName>
        <fullName evidence="4">Prephenate dehydrogenase</fullName>
        <ecNumber evidence="3">1.3.1.12</ecNumber>
    </recommendedName>
</protein>
<organism evidence="13 14">
    <name type="scientific">Anaerobacterium chartisolvens</name>
    <dbReference type="NCBI Taxonomy" id="1297424"/>
    <lineage>
        <taxon>Bacteria</taxon>
        <taxon>Bacillati</taxon>
        <taxon>Bacillota</taxon>
        <taxon>Clostridia</taxon>
        <taxon>Eubacteriales</taxon>
        <taxon>Oscillospiraceae</taxon>
        <taxon>Anaerobacterium</taxon>
    </lineage>
</organism>
<evidence type="ECO:0000256" key="9">
    <source>
        <dbReference type="ARBA" id="ARBA00023141"/>
    </source>
</evidence>
<dbReference type="SUPFAM" id="SSF51735">
    <property type="entry name" value="NAD(P)-binding Rossmann-fold domains"/>
    <property type="match status" value="1"/>
</dbReference>
<dbReference type="InterPro" id="IPR008927">
    <property type="entry name" value="6-PGluconate_DH-like_C_sf"/>
</dbReference>
<dbReference type="PROSITE" id="PS51176">
    <property type="entry name" value="PDH_ADH"/>
    <property type="match status" value="1"/>
</dbReference>
<dbReference type="GO" id="GO:0008977">
    <property type="term" value="F:prephenate dehydrogenase (NAD+) activity"/>
    <property type="evidence" value="ECO:0007669"/>
    <property type="project" value="UniProtKB-EC"/>
</dbReference>
<comment type="pathway">
    <text evidence="1">Amino-acid biosynthesis; L-tyrosine biosynthesis; (4-hydroxyphenyl)pyruvate from prephenate (NAD(+) route): step 1/1.</text>
</comment>
<dbReference type="Pfam" id="PF20463">
    <property type="entry name" value="PDH_C"/>
    <property type="match status" value="1"/>
</dbReference>
<feature type="domain" description="Prephenate/arogenate dehydrogenase" evidence="11">
    <location>
        <begin position="10"/>
        <end position="296"/>
    </location>
</feature>
<evidence type="ECO:0000256" key="4">
    <source>
        <dbReference type="ARBA" id="ARBA00016891"/>
    </source>
</evidence>
<comment type="caution">
    <text evidence="13">The sequence shown here is derived from an EMBL/GenBank/DDBJ whole genome shotgun (WGS) entry which is preliminary data.</text>
</comment>